<feature type="region of interest" description="Disordered" evidence="2">
    <location>
        <begin position="128"/>
        <end position="147"/>
    </location>
</feature>
<dbReference type="PANTHER" id="PTHR33566">
    <property type="entry name" value="EN/SPM-LIKE TRANSPOSON-RELATED"/>
    <property type="match status" value="1"/>
</dbReference>
<accession>A0AAV8GXC7</accession>
<reference evidence="3" key="1">
    <citation type="submission" date="2022-08" db="EMBL/GenBank/DDBJ databases">
        <authorList>
            <person name="Marques A."/>
        </authorList>
    </citation>
    <scope>NUCLEOTIDE SEQUENCE</scope>
    <source>
        <strain evidence="3">RhyPub2mFocal</strain>
        <tissue evidence="3">Leaves</tissue>
    </source>
</reference>
<dbReference type="Proteomes" id="UP001140206">
    <property type="component" value="Chromosome 1"/>
</dbReference>
<dbReference type="Pfam" id="PF13589">
    <property type="entry name" value="HATPase_c_3"/>
    <property type="match status" value="1"/>
</dbReference>
<organism evidence="3 4">
    <name type="scientific">Rhynchospora pubera</name>
    <dbReference type="NCBI Taxonomy" id="906938"/>
    <lineage>
        <taxon>Eukaryota</taxon>
        <taxon>Viridiplantae</taxon>
        <taxon>Streptophyta</taxon>
        <taxon>Embryophyta</taxon>
        <taxon>Tracheophyta</taxon>
        <taxon>Spermatophyta</taxon>
        <taxon>Magnoliopsida</taxon>
        <taxon>Liliopsida</taxon>
        <taxon>Poales</taxon>
        <taxon>Cyperaceae</taxon>
        <taxon>Cyperoideae</taxon>
        <taxon>Rhynchosporeae</taxon>
        <taxon>Rhynchospora</taxon>
    </lineage>
</organism>
<keyword evidence="1" id="KW-0175">Coiled coil</keyword>
<dbReference type="Gene3D" id="3.30.565.10">
    <property type="entry name" value="Histidine kinase-like ATPase, C-terminal domain"/>
    <property type="match status" value="1"/>
</dbReference>
<evidence type="ECO:0000256" key="2">
    <source>
        <dbReference type="SAM" id="MobiDB-lite"/>
    </source>
</evidence>
<dbReference type="SUPFAM" id="SSF55874">
    <property type="entry name" value="ATPase domain of HSP90 chaperone/DNA topoisomerase II/histidine kinase"/>
    <property type="match status" value="1"/>
</dbReference>
<evidence type="ECO:0000313" key="4">
    <source>
        <dbReference type="Proteomes" id="UP001140206"/>
    </source>
</evidence>
<feature type="region of interest" description="Disordered" evidence="2">
    <location>
        <begin position="30"/>
        <end position="49"/>
    </location>
</feature>
<feature type="coiled-coil region" evidence="1">
    <location>
        <begin position="1290"/>
        <end position="1317"/>
    </location>
</feature>
<feature type="coiled-coil region" evidence="1">
    <location>
        <begin position="1578"/>
        <end position="1612"/>
    </location>
</feature>
<dbReference type="InterPro" id="IPR036890">
    <property type="entry name" value="HATPase_C_sf"/>
</dbReference>
<keyword evidence="4" id="KW-1185">Reference proteome</keyword>
<name>A0AAV8GXC7_9POAL</name>
<evidence type="ECO:0000313" key="3">
    <source>
        <dbReference type="EMBL" id="KAJ4808231.1"/>
    </source>
</evidence>
<evidence type="ECO:0000256" key="1">
    <source>
        <dbReference type="SAM" id="Coils"/>
    </source>
</evidence>
<gene>
    <name evidence="3" type="ORF">LUZ62_020797</name>
</gene>
<protein>
    <submittedName>
        <fullName evidence="3">Gamma-irradiation and mitomycin c induced 1</fullName>
    </submittedName>
</protein>
<feature type="compositionally biased region" description="Low complexity" evidence="2">
    <location>
        <begin position="133"/>
        <end position="142"/>
    </location>
</feature>
<proteinExistence type="predicted"/>
<dbReference type="PANTHER" id="PTHR33566:SF1">
    <property type="entry name" value="EN_SPM-LIKE TRANSPOSON-RELATED"/>
    <property type="match status" value="1"/>
</dbReference>
<feature type="compositionally biased region" description="Basic and acidic residues" evidence="2">
    <location>
        <begin position="30"/>
        <end position="40"/>
    </location>
</feature>
<comment type="caution">
    <text evidence="3">The sequence shown here is derived from an EMBL/GenBank/DDBJ whole genome shotgun (WGS) entry which is preliminary data.</text>
</comment>
<dbReference type="EMBL" id="JAMFTS010000001">
    <property type="protein sequence ID" value="KAJ4808231.1"/>
    <property type="molecule type" value="Genomic_DNA"/>
</dbReference>
<sequence length="1628" mass="182427">MAHALNDKPVFSSLLSLSHFQFLLSATERETKQNKTKEESATTSTTPLSSFSRSQGFACAMSSQRPLKRKLSNCYAGDGDGSSSNSDSGKVYKFQIQLPEGLTTHLTLHDPPEQMQVTEFIKNIQKELERDSNGSGSPSGSASKRRKVKWNPSHMYLQDVFGKKISSAVLFSKFAPNKCHLLTLHEDVGNSVERYKDMWVLTPYTDISELPPEYTFETALVDLIDNSLQAVWLNGRGERRYIGVTVSKEKIIIFDSGCGMDGTEDNSISKWGKLWSSNHRVDDEISRQPPYLQPFFGMFGYGASISAMYLGRNATVSSKSKQCPKVYTLYISRDSLMDSSPSKSTWKIDGGIRNPVEDENELSPHRSFTWVEIYNLKIKCPDNYKLQCFLKDIYFPYIQCDEAGNSNKTVMPVEFEVNDVNLAEVSGGEMAIANLHSCNGPDFVVQLNFSLNKEKESETRVANARLKFVYFPIVEGEERINSMLKKLKKDGYYIKEQFENFSRVSIRRLGRLLPDARWKQLPLMDSKLRVGNEALSLRSCLRRVKCFVDTDAGFFPTPSKTDLAQDPFTFALKRFGSKPISNDKEKHEVSVVICRNGKRLSMSQLEKDYIEWVRQMHELYDQEVKCGEDEPTVILSPSCKRKLGITQDVIRVHEAIKRMGKSWKSGQKVKVVKGAISTLKESMYATLEYIIVEGLLGDAGGETRLICRPIEIPDDQGCKISDPSGVNPIIEIQKSVSFPVTLIDAGKIVAIDQDTFHSHFEKHLVEVPSIDILTNAQHKDLGIESVLSFGAPVQAGYSSLPKELVAVIRCASNTTLPSAPLSGQKLIIKVDLVMNLEIVQACHEDKEFNHGKVIFTRKRKPISQGGIKGLYIFSLGNLKTLFKAGLYKFSFSTTSEEFGCKQLEKILTVKPDKRSAKWKFCNSSPFSVRVGACLPSTSVKCYDSYDNRVPFGPMSQIKLSIYCEDHVLAEIKNLKIEVPDQGSSFTISDVAIESSKVDKIRQNSYMATIEITSLDGLYSATAPCKVLPGALDHVKLLRAQVKKYLTPGQVIKELILEMFDSFENHVEEGTEVTINVDNLSFQNNFGSIHKVNSDGCVDLSGLLKVDSSFGSEVCISVSTQGKEIFQKSFIAPRREIRVVAEVPFSCPSGSKLRNVMFEVVSDGTVDEEFHGAEHTMRIRSDQPGLIDEMVQYSFNHGRCTIPAIPVPRKAGQFFFVAYYTHYSELQTSVEVHVTRAPKIELESPHTPHRLSENFQLAFSPISCWSDESLQTYLGYTQKLQEEVEAIGQKVGTLERSMDLLLNRKTDLENEISILKAKLGESYDKHVNLLEGTKETMKQEIEQLCPDTMASVLVQVSKRAIPNFNLKNELQADCDSLVALLATVDDPRLSRVLAKYLGEDLMLSVISSTEGSRSFVQYDSDGKANKSYGIHKVASTLGINIEKPFNVIALDKISPFVGELMNGDAQKKLAIPLPCSPHSQTDPAGFVGYAVNLLNLSMKKLDLRATLFFHLFGQLQVYQTRNDMEQALDYIKEGAVSFDGAIMRRKGIVTHEDQEPKIVFPVVAPLLQKASAEDVYGIVMKITEKNNILEELLATYKEALEMHRATLKEFRSKYDHLQIVIETKSIPIQ</sequence>